<feature type="region of interest" description="Disordered" evidence="1">
    <location>
        <begin position="72"/>
        <end position="119"/>
    </location>
</feature>
<evidence type="ECO:0008006" key="5">
    <source>
        <dbReference type="Google" id="ProtNLM"/>
    </source>
</evidence>
<evidence type="ECO:0000313" key="3">
    <source>
        <dbReference type="EMBL" id="HIY87182.1"/>
    </source>
</evidence>
<feature type="signal peptide" evidence="2">
    <location>
        <begin position="1"/>
        <end position="19"/>
    </location>
</feature>
<dbReference type="Proteomes" id="UP000886851">
    <property type="component" value="Unassembled WGS sequence"/>
</dbReference>
<dbReference type="AlphaFoldDB" id="A0A9D1ZJ92"/>
<organism evidence="3 4">
    <name type="scientific">Candidatus Bacteroides pullicola</name>
    <dbReference type="NCBI Taxonomy" id="2838475"/>
    <lineage>
        <taxon>Bacteria</taxon>
        <taxon>Pseudomonadati</taxon>
        <taxon>Bacteroidota</taxon>
        <taxon>Bacteroidia</taxon>
        <taxon>Bacteroidales</taxon>
        <taxon>Bacteroidaceae</taxon>
        <taxon>Bacteroides</taxon>
    </lineage>
</organism>
<evidence type="ECO:0000256" key="1">
    <source>
        <dbReference type="SAM" id="MobiDB-lite"/>
    </source>
</evidence>
<gene>
    <name evidence="3" type="ORF">H9824_00545</name>
</gene>
<reference evidence="3" key="2">
    <citation type="submission" date="2021-04" db="EMBL/GenBank/DDBJ databases">
        <authorList>
            <person name="Gilroy R."/>
        </authorList>
    </citation>
    <scope>NUCLEOTIDE SEQUENCE</scope>
    <source>
        <strain evidence="3">Gambia2-208</strain>
    </source>
</reference>
<feature type="compositionally biased region" description="Pro residues" evidence="1">
    <location>
        <begin position="79"/>
        <end position="94"/>
    </location>
</feature>
<accession>A0A9D1ZJ92</accession>
<protein>
    <recommendedName>
        <fullName evidence="5">Transglutaminase-like domain-containing protein</fullName>
    </recommendedName>
</protein>
<dbReference type="Gene3D" id="3.10.620.30">
    <property type="match status" value="1"/>
</dbReference>
<evidence type="ECO:0000256" key="2">
    <source>
        <dbReference type="SAM" id="SignalP"/>
    </source>
</evidence>
<comment type="caution">
    <text evidence="3">The sequence shown here is derived from an EMBL/GenBank/DDBJ whole genome shotgun (WGS) entry which is preliminary data.</text>
</comment>
<name>A0A9D1ZJ92_9BACE</name>
<proteinExistence type="predicted"/>
<dbReference type="EMBL" id="DXCV01000007">
    <property type="protein sequence ID" value="HIY87182.1"/>
    <property type="molecule type" value="Genomic_DNA"/>
</dbReference>
<feature type="chain" id="PRO_5039293026" description="Transglutaminase-like domain-containing protein" evidence="2">
    <location>
        <begin position="20"/>
        <end position="492"/>
    </location>
</feature>
<evidence type="ECO:0000313" key="4">
    <source>
        <dbReference type="Proteomes" id="UP000886851"/>
    </source>
</evidence>
<sequence>MKRNWLLSGCILFCLGAYAQTDKDFEEYAREQEAAFDTYVRTEEESFKAYNDSINREFGRYLAETWPDYPLSKKEPPIKDPVPPDVYEPGTPRPDPVKVPVRGEIEPPSLPLPSPHEDKRKLTPIPVEVPALKVDFYGALVSLRKASYALPALAGVDEKAVSTYWNHLSRLPYMEWVGSVLACKDDLSLNDWGMYQLINHVFTAYFPRRSTNEQVVFAVFTLNQMGYRAKIGRVRQDLFPLIAFGCNVSNTVFFRYGNEQGVVYTVVNAGHKDLTSIQTCRMEYGGATKRFDMSLDVAPALGDRSQAKVLRDKQRSYTLQYHPGYSRFLETYPCVDFNYYAEAALSEAFWESVQQQITPVLKGLTQEEAVNTLLHFAQYAFQYKTDGDQFGYEHFFFPEETIASAYSDCEDRAILFSQLVRRLLGMKVVLLYYPGRHLAAAVRFDNPATRGDYVLVDGQKYLVCDPTYIGASLGMGMPDLMEVPIEVVKLKD</sequence>
<reference evidence="3" key="1">
    <citation type="journal article" date="2021" name="PeerJ">
        <title>Extensive microbial diversity within the chicken gut microbiome revealed by metagenomics and culture.</title>
        <authorList>
            <person name="Gilroy R."/>
            <person name="Ravi A."/>
            <person name="Getino M."/>
            <person name="Pursley I."/>
            <person name="Horton D.L."/>
            <person name="Alikhan N.F."/>
            <person name="Baker D."/>
            <person name="Gharbi K."/>
            <person name="Hall N."/>
            <person name="Watson M."/>
            <person name="Adriaenssens E.M."/>
            <person name="Foster-Nyarko E."/>
            <person name="Jarju S."/>
            <person name="Secka A."/>
            <person name="Antonio M."/>
            <person name="Oren A."/>
            <person name="Chaudhuri R.R."/>
            <person name="La Ragione R."/>
            <person name="Hildebrand F."/>
            <person name="Pallen M.J."/>
        </authorList>
    </citation>
    <scope>NUCLEOTIDE SEQUENCE</scope>
    <source>
        <strain evidence="3">Gambia2-208</strain>
    </source>
</reference>
<keyword evidence="2" id="KW-0732">Signal</keyword>